<evidence type="ECO:0000313" key="2">
    <source>
        <dbReference type="EMBL" id="WGV16981.1"/>
    </source>
</evidence>
<keyword evidence="1" id="KW-0472">Membrane</keyword>
<evidence type="ECO:0000256" key="1">
    <source>
        <dbReference type="SAM" id="Phobius"/>
    </source>
</evidence>
<feature type="transmembrane region" description="Helical" evidence="1">
    <location>
        <begin position="31"/>
        <end position="50"/>
    </location>
</feature>
<keyword evidence="1" id="KW-1133">Transmembrane helix</keyword>
<reference evidence="2 3" key="1">
    <citation type="submission" date="2023-04" db="EMBL/GenBank/DDBJ databases">
        <title>YMD61, complete Genome.</title>
        <authorList>
            <person name="Zhang J."/>
        </authorList>
    </citation>
    <scope>NUCLEOTIDE SEQUENCE [LARGE SCALE GENOMIC DNA]</scope>
    <source>
        <strain evidence="2 3">YMD61</strain>
    </source>
</reference>
<evidence type="ECO:0000313" key="3">
    <source>
        <dbReference type="Proteomes" id="UP001230978"/>
    </source>
</evidence>
<dbReference type="RefSeq" id="WP_281467846.1">
    <property type="nucleotide sequence ID" value="NZ_CP124535.1"/>
</dbReference>
<feature type="transmembrane region" description="Helical" evidence="1">
    <location>
        <begin position="107"/>
        <end position="129"/>
    </location>
</feature>
<feature type="transmembrane region" description="Helical" evidence="1">
    <location>
        <begin position="70"/>
        <end position="95"/>
    </location>
</feature>
<keyword evidence="1" id="KW-0812">Transmembrane</keyword>
<organism evidence="2 3">
    <name type="scientific">Fuscovulum ytuae</name>
    <dbReference type="NCBI Taxonomy" id="3042299"/>
    <lineage>
        <taxon>Bacteria</taxon>
        <taxon>Pseudomonadati</taxon>
        <taxon>Pseudomonadota</taxon>
        <taxon>Alphaproteobacteria</taxon>
        <taxon>Rhodobacterales</taxon>
        <taxon>Paracoccaceae</taxon>
        <taxon>Fuscovulum</taxon>
    </lineage>
</organism>
<proteinExistence type="predicted"/>
<sequence length="160" mass="17384">MAITLDILRGWRDPRGLIRQKLGQGVREDRALAVLMGACLLFFVAQWPRLSREAFLNPEVPLDARMGGALMGWVFIAPLFMYALAALAHLVARVFGGRGTWYGARLALFWALLVLSPLALLNGLVSGFIGTGPAATVVGLLVLAGFLYLWVSMTIEAEKA</sequence>
<protein>
    <submittedName>
        <fullName evidence="2">YIP1 family protein</fullName>
    </submittedName>
</protein>
<name>A0ABY8Q7X6_9RHOB</name>
<dbReference type="EMBL" id="CP124535">
    <property type="protein sequence ID" value="WGV16981.1"/>
    <property type="molecule type" value="Genomic_DNA"/>
</dbReference>
<keyword evidence="3" id="KW-1185">Reference proteome</keyword>
<gene>
    <name evidence="2" type="ORF">QF092_04000</name>
</gene>
<accession>A0ABY8Q7X6</accession>
<dbReference type="Proteomes" id="UP001230978">
    <property type="component" value="Chromosome"/>
</dbReference>
<feature type="transmembrane region" description="Helical" evidence="1">
    <location>
        <begin position="135"/>
        <end position="155"/>
    </location>
</feature>